<accession>A0A0S7XIH8</accession>
<evidence type="ECO:0000313" key="3">
    <source>
        <dbReference type="Proteomes" id="UP000051861"/>
    </source>
</evidence>
<name>A0A0S7XIH8_UNCSA</name>
<feature type="region of interest" description="Disordered" evidence="1">
    <location>
        <begin position="1"/>
        <end position="38"/>
    </location>
</feature>
<proteinExistence type="predicted"/>
<evidence type="ECO:0000256" key="1">
    <source>
        <dbReference type="SAM" id="MobiDB-lite"/>
    </source>
</evidence>
<sequence>MNPDSGTQQKVARINRNRWPECSGFSDRNKSESVTGMGRNLQEIPISLRDKIRAFHLKMNTNQ</sequence>
<dbReference type="EMBL" id="LIZX01000277">
    <property type="protein sequence ID" value="KPJ62272.1"/>
    <property type="molecule type" value="Genomic_DNA"/>
</dbReference>
<dbReference type="Proteomes" id="UP000051861">
    <property type="component" value="Unassembled WGS sequence"/>
</dbReference>
<comment type="caution">
    <text evidence="2">The sequence shown here is derived from an EMBL/GenBank/DDBJ whole genome shotgun (WGS) entry which is preliminary data.</text>
</comment>
<evidence type="ECO:0000313" key="2">
    <source>
        <dbReference type="EMBL" id="KPJ62272.1"/>
    </source>
</evidence>
<reference evidence="2 3" key="1">
    <citation type="journal article" date="2015" name="Microbiome">
        <title>Genomic resolution of linkages in carbon, nitrogen, and sulfur cycling among widespread estuary sediment bacteria.</title>
        <authorList>
            <person name="Baker B.J."/>
            <person name="Lazar C.S."/>
            <person name="Teske A.P."/>
            <person name="Dick G.J."/>
        </authorList>
    </citation>
    <scope>NUCLEOTIDE SEQUENCE [LARGE SCALE GENOMIC DNA]</scope>
    <source>
        <strain evidence="2">DG_54_3</strain>
    </source>
</reference>
<organism evidence="2 3">
    <name type="scientific">candidate division WOR-1 bacterium DG_54_3</name>
    <dbReference type="NCBI Taxonomy" id="1703775"/>
    <lineage>
        <taxon>Bacteria</taxon>
        <taxon>Bacillati</taxon>
        <taxon>Saganbacteria</taxon>
    </lineage>
</organism>
<dbReference type="AlphaFoldDB" id="A0A0S7XIH8"/>
<gene>
    <name evidence="2" type="ORF">AMJ44_15850</name>
</gene>
<feature type="compositionally biased region" description="Polar residues" evidence="1">
    <location>
        <begin position="1"/>
        <end position="10"/>
    </location>
</feature>
<protein>
    <submittedName>
        <fullName evidence="2">Uncharacterized protein</fullName>
    </submittedName>
</protein>